<protein>
    <submittedName>
        <fullName evidence="2">Uncharacterized protein</fullName>
    </submittedName>
</protein>
<dbReference type="Proteomes" id="UP001596086">
    <property type="component" value="Unassembled WGS sequence"/>
</dbReference>
<organism evidence="2 3">
    <name type="scientific">Massilia aerilata</name>
    <dbReference type="NCBI Taxonomy" id="453817"/>
    <lineage>
        <taxon>Bacteria</taxon>
        <taxon>Pseudomonadati</taxon>
        <taxon>Pseudomonadota</taxon>
        <taxon>Betaproteobacteria</taxon>
        <taxon>Burkholderiales</taxon>
        <taxon>Oxalobacteraceae</taxon>
        <taxon>Telluria group</taxon>
        <taxon>Massilia</taxon>
    </lineage>
</organism>
<reference evidence="3" key="1">
    <citation type="journal article" date="2019" name="Int. J. Syst. Evol. Microbiol.">
        <title>The Global Catalogue of Microorganisms (GCM) 10K type strain sequencing project: providing services to taxonomists for standard genome sequencing and annotation.</title>
        <authorList>
            <consortium name="The Broad Institute Genomics Platform"/>
            <consortium name="The Broad Institute Genome Sequencing Center for Infectious Disease"/>
            <person name="Wu L."/>
            <person name="Ma J."/>
        </authorList>
    </citation>
    <scope>NUCLEOTIDE SEQUENCE [LARGE SCALE GENOMIC DNA]</scope>
    <source>
        <strain evidence="3">CGMCC 4.5798</strain>
    </source>
</reference>
<keyword evidence="1" id="KW-0472">Membrane</keyword>
<comment type="caution">
    <text evidence="2">The sequence shown here is derived from an EMBL/GenBank/DDBJ whole genome shotgun (WGS) entry which is preliminary data.</text>
</comment>
<dbReference type="EMBL" id="JBHSMZ010000024">
    <property type="protein sequence ID" value="MFC5551748.1"/>
    <property type="molecule type" value="Genomic_DNA"/>
</dbReference>
<evidence type="ECO:0000313" key="2">
    <source>
        <dbReference type="EMBL" id="MFC5551748.1"/>
    </source>
</evidence>
<name>A0ABW0S435_9BURK</name>
<accession>A0ABW0S435</accession>
<dbReference type="RefSeq" id="WP_379776325.1">
    <property type="nucleotide sequence ID" value="NZ_JBHSMZ010000024.1"/>
</dbReference>
<gene>
    <name evidence="2" type="ORF">ACFPO9_24790</name>
</gene>
<feature type="transmembrane region" description="Helical" evidence="1">
    <location>
        <begin position="15"/>
        <end position="33"/>
    </location>
</feature>
<keyword evidence="3" id="KW-1185">Reference proteome</keyword>
<proteinExistence type="predicted"/>
<evidence type="ECO:0000313" key="3">
    <source>
        <dbReference type="Proteomes" id="UP001596086"/>
    </source>
</evidence>
<sequence length="192" mass="20708">MSAVLARLQGVVLPGWSKVFAIAALAAAAYGVGRLQEARRGVDAMVDYVGKQATQTVRIAKAQAQVVTKVEIQYRDRIQIIYKEGKQIEESIPEIVTPDVDRRLPLPAGFVRILDAGWTGQLVGSATDSDGEPADVPASVVAANEVDNATSCRAWRKQVFGWRQFYAGQQVAINGKAGVWAERAGVLEASKK</sequence>
<evidence type="ECO:0000256" key="1">
    <source>
        <dbReference type="SAM" id="Phobius"/>
    </source>
</evidence>
<keyword evidence="1" id="KW-1133">Transmembrane helix</keyword>
<keyword evidence="1" id="KW-0812">Transmembrane</keyword>